<protein>
    <submittedName>
        <fullName evidence="2">Uncharacterized protein</fullName>
    </submittedName>
</protein>
<feature type="region of interest" description="Disordered" evidence="1">
    <location>
        <begin position="195"/>
        <end position="325"/>
    </location>
</feature>
<evidence type="ECO:0000313" key="2">
    <source>
        <dbReference type="EMBL" id="KCV69324.1"/>
    </source>
</evidence>
<proteinExistence type="predicted"/>
<sequence>MTSHLFPPATAAALPSSPASSALSTASSSGNSSQEPRSPPSAGIRPGEVSFEESLIQLARARVSEIEFTNRTNNDALQALLGGLESINRRLLHVEHFLQQESLQPLRSPPADIEGGPPGLPASLAVNPPIKTEDDPGSDEELDVMGDVPVRPSPSIEVDWRRMYLNLRRNIEVDWRRMYLNLRRKYDTLLERHTQGKVAAKASIRAGRSAESRPLQSDRAFPANGPPSEDRPPPETPVPSAKRTPAPRSVAPSSRSPSTGRPVASPSPSTSEYFDTFLQRTGRTPEGRPRRDSPSDRLRQSLWVLSPLQEPEPSDTSRRLDLDEG</sequence>
<feature type="compositionally biased region" description="Low complexity" evidence="1">
    <location>
        <begin position="246"/>
        <end position="258"/>
    </location>
</feature>
<feature type="compositionally biased region" description="Low complexity" evidence="1">
    <location>
        <begin position="7"/>
        <end position="29"/>
    </location>
</feature>
<dbReference type="Proteomes" id="UP000030693">
    <property type="component" value="Unassembled WGS sequence"/>
</dbReference>
<feature type="compositionally biased region" description="Basic and acidic residues" evidence="1">
    <location>
        <begin position="283"/>
        <end position="299"/>
    </location>
</feature>
<accession>A0A058Z4W1</accession>
<dbReference type="EMBL" id="KB932206">
    <property type="protein sequence ID" value="KCV69324.1"/>
    <property type="molecule type" value="Genomic_DNA"/>
</dbReference>
<dbReference type="AlphaFoldDB" id="A0A058Z4W1"/>
<name>A0A058Z4W1_FONAL</name>
<keyword evidence="3" id="KW-1185">Reference proteome</keyword>
<gene>
    <name evidence="2" type="ORF">H696_03756</name>
</gene>
<dbReference type="GeneID" id="20528481"/>
<reference evidence="2" key="1">
    <citation type="submission" date="2013-04" db="EMBL/GenBank/DDBJ databases">
        <title>The Genome Sequence of Fonticula alba ATCC 38817.</title>
        <authorList>
            <consortium name="The Broad Institute Genomics Platform"/>
            <person name="Russ C."/>
            <person name="Cuomo C."/>
            <person name="Burger G."/>
            <person name="Gray M.W."/>
            <person name="Holland P.W.H."/>
            <person name="King N."/>
            <person name="Lang F.B.F."/>
            <person name="Roger A.J."/>
            <person name="Ruiz-Trillo I."/>
            <person name="Brown M."/>
            <person name="Walker B."/>
            <person name="Young S."/>
            <person name="Zeng Q."/>
            <person name="Gargeya S."/>
            <person name="Fitzgerald M."/>
            <person name="Haas B."/>
            <person name="Abouelleil A."/>
            <person name="Allen A.W."/>
            <person name="Alvarado L."/>
            <person name="Arachchi H.M."/>
            <person name="Berlin A.M."/>
            <person name="Chapman S.B."/>
            <person name="Gainer-Dewar J."/>
            <person name="Goldberg J."/>
            <person name="Griggs A."/>
            <person name="Gujja S."/>
            <person name="Hansen M."/>
            <person name="Howarth C."/>
            <person name="Imamovic A."/>
            <person name="Ireland A."/>
            <person name="Larimer J."/>
            <person name="McCowan C."/>
            <person name="Murphy C."/>
            <person name="Pearson M."/>
            <person name="Poon T.W."/>
            <person name="Priest M."/>
            <person name="Roberts A."/>
            <person name="Saif S."/>
            <person name="Shea T."/>
            <person name="Sisk P."/>
            <person name="Sykes S."/>
            <person name="Wortman J."/>
            <person name="Nusbaum C."/>
            <person name="Birren B."/>
        </authorList>
    </citation>
    <scope>NUCLEOTIDE SEQUENCE [LARGE SCALE GENOMIC DNA]</scope>
    <source>
        <strain evidence="2">ATCC 38817</strain>
    </source>
</reference>
<evidence type="ECO:0000256" key="1">
    <source>
        <dbReference type="SAM" id="MobiDB-lite"/>
    </source>
</evidence>
<evidence type="ECO:0000313" key="3">
    <source>
        <dbReference type="Proteomes" id="UP000030693"/>
    </source>
</evidence>
<dbReference type="RefSeq" id="XP_009495889.1">
    <property type="nucleotide sequence ID" value="XM_009497614.1"/>
</dbReference>
<organism evidence="2">
    <name type="scientific">Fonticula alba</name>
    <name type="common">Slime mold</name>
    <dbReference type="NCBI Taxonomy" id="691883"/>
    <lineage>
        <taxon>Eukaryota</taxon>
        <taxon>Rotosphaerida</taxon>
        <taxon>Fonticulaceae</taxon>
        <taxon>Fonticula</taxon>
    </lineage>
</organism>
<feature type="region of interest" description="Disordered" evidence="1">
    <location>
        <begin position="1"/>
        <end position="46"/>
    </location>
</feature>
<feature type="compositionally biased region" description="Basic and acidic residues" evidence="1">
    <location>
        <begin position="315"/>
        <end position="325"/>
    </location>
</feature>